<dbReference type="SMART" id="SM01126">
    <property type="entry name" value="DDE_Tnp_IS1595"/>
    <property type="match status" value="1"/>
</dbReference>
<protein>
    <submittedName>
        <fullName evidence="3">Transposase</fullName>
    </submittedName>
</protein>
<evidence type="ECO:0000313" key="4">
    <source>
        <dbReference type="Proteomes" id="UP000006735"/>
    </source>
</evidence>
<sequence length="100" mass="10809">MTQREANRKLGGIVQLDDAYLGGERNGGKAGRGSENKRPFVIAVETTEDGRPLRAVMDPVPGFTKAALSEWIGQRLHPGADVYSDGLGAFRALKPSTRTR</sequence>
<dbReference type="Proteomes" id="UP000006735">
    <property type="component" value="Chromosome"/>
</dbReference>
<dbReference type="InterPro" id="IPR024445">
    <property type="entry name" value="Tnp_ISXO2-like"/>
</dbReference>
<accession>Q5GWL5</accession>
<evidence type="ECO:0000256" key="1">
    <source>
        <dbReference type="SAM" id="MobiDB-lite"/>
    </source>
</evidence>
<feature type="domain" description="ISXO2-like transposase" evidence="2">
    <location>
        <begin position="9"/>
        <end position="100"/>
    </location>
</feature>
<dbReference type="KEGG" id="xoo:XOO3652"/>
<dbReference type="AlphaFoldDB" id="Q5GWL5"/>
<keyword evidence="4" id="KW-1185">Reference proteome</keyword>
<organism evidence="3 4">
    <name type="scientific">Xanthomonas oryzae pv. oryzae (strain KACC10331 / KXO85)</name>
    <dbReference type="NCBI Taxonomy" id="291331"/>
    <lineage>
        <taxon>Bacteria</taxon>
        <taxon>Pseudomonadati</taxon>
        <taxon>Pseudomonadota</taxon>
        <taxon>Gammaproteobacteria</taxon>
        <taxon>Lysobacterales</taxon>
        <taxon>Lysobacteraceae</taxon>
        <taxon>Xanthomonas</taxon>
    </lineage>
</organism>
<dbReference type="EMBL" id="AE013598">
    <property type="protein sequence ID" value="AAW76906.1"/>
    <property type="molecule type" value="Genomic_DNA"/>
</dbReference>
<dbReference type="STRING" id="291331.XOO3652"/>
<name>Q5GWL5_XANOR</name>
<gene>
    <name evidence="3" type="ordered locus">XOO3652</name>
</gene>
<proteinExistence type="predicted"/>
<evidence type="ECO:0000313" key="3">
    <source>
        <dbReference type="EMBL" id="AAW76906.1"/>
    </source>
</evidence>
<dbReference type="Pfam" id="PF12762">
    <property type="entry name" value="DDE_Tnp_IS1595"/>
    <property type="match status" value="1"/>
</dbReference>
<feature type="region of interest" description="Disordered" evidence="1">
    <location>
        <begin position="20"/>
        <end position="39"/>
    </location>
</feature>
<reference evidence="3 4" key="1">
    <citation type="journal article" date="2005" name="Nucleic Acids Res.">
        <title>The genome sequence of Xanthomonas oryzae pathovar oryzae KACC10331, the bacterial blight pathogen of rice.</title>
        <authorList>
            <person name="Lee B.M."/>
            <person name="Park Y.J."/>
            <person name="Park D.S."/>
            <person name="Kang H.W."/>
            <person name="Kim J.G."/>
            <person name="Song E.S."/>
            <person name="Park I.C."/>
            <person name="Yoon U.H."/>
            <person name="Hahn J.H."/>
            <person name="Koo B.S."/>
            <person name="Lee G.B."/>
            <person name="Kim H."/>
            <person name="Park H.S."/>
            <person name="Yoon K.O."/>
            <person name="Kim J.H."/>
            <person name="Jung C.H."/>
            <person name="Koh N.H."/>
            <person name="Seo J.S."/>
            <person name="Go S.J."/>
        </authorList>
    </citation>
    <scope>NUCLEOTIDE SEQUENCE [LARGE SCALE GENOMIC DNA]</scope>
    <source>
        <strain evidence="4">KACC10331 / KXO85</strain>
    </source>
</reference>
<evidence type="ECO:0000259" key="2">
    <source>
        <dbReference type="SMART" id="SM01126"/>
    </source>
</evidence>
<dbReference type="HOGENOM" id="CLU_044348_12_0_6"/>